<gene>
    <name evidence="1" type="ORF">AFUS01_LOCUS21605</name>
</gene>
<name>A0A8J2K567_9HEXA</name>
<keyword evidence="2" id="KW-1185">Reference proteome</keyword>
<reference evidence="1" key="1">
    <citation type="submission" date="2021-06" db="EMBL/GenBank/DDBJ databases">
        <authorList>
            <person name="Hodson N. C."/>
            <person name="Mongue J. A."/>
            <person name="Jaron S. K."/>
        </authorList>
    </citation>
    <scope>NUCLEOTIDE SEQUENCE</scope>
</reference>
<dbReference type="OrthoDB" id="430476at2759"/>
<dbReference type="CDD" id="cd09272">
    <property type="entry name" value="RNase_HI_RT_Ty1"/>
    <property type="match status" value="1"/>
</dbReference>
<dbReference type="PANTHER" id="PTHR11439:SF483">
    <property type="entry name" value="PEPTIDE SYNTHASE GLIP-LIKE, PUTATIVE (AFU_ORTHOLOGUE AFUA_3G12920)-RELATED"/>
    <property type="match status" value="1"/>
</dbReference>
<accession>A0A8J2K567</accession>
<protein>
    <submittedName>
        <fullName evidence="1">Uncharacterized protein</fullName>
    </submittedName>
</protein>
<evidence type="ECO:0000313" key="1">
    <source>
        <dbReference type="EMBL" id="CAG7733140.1"/>
    </source>
</evidence>
<dbReference type="Proteomes" id="UP000708208">
    <property type="component" value="Unassembled WGS sequence"/>
</dbReference>
<comment type="caution">
    <text evidence="1">The sequence shown here is derived from an EMBL/GenBank/DDBJ whole genome shotgun (WGS) entry which is preliminary data.</text>
</comment>
<dbReference type="EMBL" id="CAJVCH010243681">
    <property type="protein sequence ID" value="CAG7733140.1"/>
    <property type="molecule type" value="Genomic_DNA"/>
</dbReference>
<dbReference type="PANTHER" id="PTHR11439">
    <property type="entry name" value="GAG-POL-RELATED RETROTRANSPOSON"/>
    <property type="match status" value="1"/>
</dbReference>
<evidence type="ECO:0000313" key="2">
    <source>
        <dbReference type="Proteomes" id="UP000708208"/>
    </source>
</evidence>
<dbReference type="AlphaFoldDB" id="A0A8J2K567"/>
<proteinExistence type="predicted"/>
<sequence>MGQFMNCFNESHWNAAKGILRYLKGTPDMGITYESRGDMQLTAYTDSDYAGDKVTRKSTSGFAVMLNGAIITWSSQKQPCVSLSSTEAEYIAPTSGAREVVWLRAFLDELGYNQRGPTTILVDNQSAIRLVRESSKRIVNVWALEAHTKGPITPVINKEAPAR</sequence>
<organism evidence="1 2">
    <name type="scientific">Allacma fusca</name>
    <dbReference type="NCBI Taxonomy" id="39272"/>
    <lineage>
        <taxon>Eukaryota</taxon>
        <taxon>Metazoa</taxon>
        <taxon>Ecdysozoa</taxon>
        <taxon>Arthropoda</taxon>
        <taxon>Hexapoda</taxon>
        <taxon>Collembola</taxon>
        <taxon>Symphypleona</taxon>
        <taxon>Sminthuridae</taxon>
        <taxon>Allacma</taxon>
    </lineage>
</organism>